<dbReference type="InterPro" id="IPR001789">
    <property type="entry name" value="Sig_transdc_resp-reg_receiver"/>
</dbReference>
<dbReference type="Pfam" id="PF00072">
    <property type="entry name" value="Response_reg"/>
    <property type="match status" value="1"/>
</dbReference>
<evidence type="ECO:0000256" key="2">
    <source>
        <dbReference type="PROSITE-ProRule" id="PRU00169"/>
    </source>
</evidence>
<dbReference type="InterPro" id="IPR000792">
    <property type="entry name" value="Tscrpt_reg_LuxR_C"/>
</dbReference>
<sequence length="213" mass="22290">MTPETTTASTGGIRILLADDQALVRGALATLLGLEDDLDVIAQVGRGDEVLPAAEQHRPDIALLDVEMPGVDGLTAAAQLRRALPDVRIVIVTTFGRAGYLSRALAAGVAGYVVKDTPASELADVVRRVMKGETVIDAALATDALTAGPSPLTPRETEVLAAARDGGTISDVARALHLSEGTTRNHLSSAMQKLEARTRADAARIAQERGWLL</sequence>
<dbReference type="InterPro" id="IPR011006">
    <property type="entry name" value="CheY-like_superfamily"/>
</dbReference>
<dbReference type="GO" id="GO:0006355">
    <property type="term" value="P:regulation of DNA-templated transcription"/>
    <property type="evidence" value="ECO:0007669"/>
    <property type="project" value="InterPro"/>
</dbReference>
<reference evidence="5 6" key="1">
    <citation type="submission" date="2015-02" db="EMBL/GenBank/DDBJ databases">
        <title>Draft genome sequences of ten Microbacterium spp. with emphasis on heavy metal contaminated environments.</title>
        <authorList>
            <person name="Corretto E."/>
        </authorList>
    </citation>
    <scope>NUCLEOTIDE SEQUENCE [LARGE SCALE GENOMIC DNA]</scope>
    <source>
        <strain evidence="5 6">DSM 23848</strain>
    </source>
</reference>
<dbReference type="CDD" id="cd19930">
    <property type="entry name" value="REC_DesR-like"/>
    <property type="match status" value="1"/>
</dbReference>
<organism evidence="5 6">
    <name type="scientific">Microbacterium azadirachtae</name>
    <dbReference type="NCBI Taxonomy" id="582680"/>
    <lineage>
        <taxon>Bacteria</taxon>
        <taxon>Bacillati</taxon>
        <taxon>Actinomycetota</taxon>
        <taxon>Actinomycetes</taxon>
        <taxon>Micrococcales</taxon>
        <taxon>Microbacteriaceae</taxon>
        <taxon>Microbacterium</taxon>
    </lineage>
</organism>
<keyword evidence="1" id="KW-0238">DNA-binding</keyword>
<dbReference type="PROSITE" id="PS50110">
    <property type="entry name" value="RESPONSE_REGULATORY"/>
    <property type="match status" value="1"/>
</dbReference>
<dbReference type="RefSeq" id="WP_045249563.1">
    <property type="nucleotide sequence ID" value="NZ_FNGQ01000003.1"/>
</dbReference>
<feature type="domain" description="HTH luxR-type" evidence="3">
    <location>
        <begin position="145"/>
        <end position="210"/>
    </location>
</feature>
<dbReference type="PROSITE" id="PS50043">
    <property type="entry name" value="HTH_LUXR_2"/>
    <property type="match status" value="1"/>
</dbReference>
<dbReference type="PRINTS" id="PR00038">
    <property type="entry name" value="HTHLUXR"/>
</dbReference>
<dbReference type="Proteomes" id="UP000033448">
    <property type="component" value="Unassembled WGS sequence"/>
</dbReference>
<dbReference type="SUPFAM" id="SSF46894">
    <property type="entry name" value="C-terminal effector domain of the bipartite response regulators"/>
    <property type="match status" value="1"/>
</dbReference>
<dbReference type="SUPFAM" id="SSF52172">
    <property type="entry name" value="CheY-like"/>
    <property type="match status" value="1"/>
</dbReference>
<dbReference type="SMART" id="SM00421">
    <property type="entry name" value="HTH_LUXR"/>
    <property type="match status" value="1"/>
</dbReference>
<dbReference type="Pfam" id="PF00196">
    <property type="entry name" value="GerE"/>
    <property type="match status" value="1"/>
</dbReference>
<evidence type="ECO:0000259" key="3">
    <source>
        <dbReference type="PROSITE" id="PS50043"/>
    </source>
</evidence>
<dbReference type="PANTHER" id="PTHR43214:SF42">
    <property type="entry name" value="TRANSCRIPTIONAL REGULATORY PROTEIN DESR"/>
    <property type="match status" value="1"/>
</dbReference>
<gene>
    <name evidence="5" type="primary">vraR_4</name>
    <name evidence="5" type="ORF">RL72_00828</name>
</gene>
<dbReference type="Gene3D" id="3.40.50.2300">
    <property type="match status" value="1"/>
</dbReference>
<accession>A0A0F0L0X1</accession>
<evidence type="ECO:0000313" key="6">
    <source>
        <dbReference type="Proteomes" id="UP000033448"/>
    </source>
</evidence>
<name>A0A0F0L0X1_9MICO</name>
<dbReference type="OrthoDB" id="9808843at2"/>
<comment type="caution">
    <text evidence="5">The sequence shown here is derived from an EMBL/GenBank/DDBJ whole genome shotgun (WGS) entry which is preliminary data.</text>
</comment>
<dbReference type="PATRIC" id="fig|582680.7.peg.856"/>
<protein>
    <submittedName>
        <fullName evidence="5">Response regulator protein VraR</fullName>
    </submittedName>
</protein>
<dbReference type="GO" id="GO:0003677">
    <property type="term" value="F:DNA binding"/>
    <property type="evidence" value="ECO:0007669"/>
    <property type="project" value="UniProtKB-KW"/>
</dbReference>
<evidence type="ECO:0000313" key="5">
    <source>
        <dbReference type="EMBL" id="KJL26772.1"/>
    </source>
</evidence>
<proteinExistence type="predicted"/>
<dbReference type="EMBL" id="JYIT01000061">
    <property type="protein sequence ID" value="KJL26772.1"/>
    <property type="molecule type" value="Genomic_DNA"/>
</dbReference>
<dbReference type="PANTHER" id="PTHR43214">
    <property type="entry name" value="TWO-COMPONENT RESPONSE REGULATOR"/>
    <property type="match status" value="1"/>
</dbReference>
<evidence type="ECO:0000259" key="4">
    <source>
        <dbReference type="PROSITE" id="PS50110"/>
    </source>
</evidence>
<keyword evidence="2" id="KW-0597">Phosphoprotein</keyword>
<feature type="modified residue" description="4-aspartylphosphate" evidence="2">
    <location>
        <position position="65"/>
    </location>
</feature>
<dbReference type="InterPro" id="IPR039420">
    <property type="entry name" value="WalR-like"/>
</dbReference>
<dbReference type="SMART" id="SM00448">
    <property type="entry name" value="REC"/>
    <property type="match status" value="1"/>
</dbReference>
<evidence type="ECO:0000256" key="1">
    <source>
        <dbReference type="ARBA" id="ARBA00023125"/>
    </source>
</evidence>
<dbReference type="GO" id="GO:0000160">
    <property type="term" value="P:phosphorelay signal transduction system"/>
    <property type="evidence" value="ECO:0007669"/>
    <property type="project" value="InterPro"/>
</dbReference>
<dbReference type="AlphaFoldDB" id="A0A0F0L0X1"/>
<dbReference type="CDD" id="cd06170">
    <property type="entry name" value="LuxR_C_like"/>
    <property type="match status" value="1"/>
</dbReference>
<feature type="domain" description="Response regulatory" evidence="4">
    <location>
        <begin position="14"/>
        <end position="130"/>
    </location>
</feature>
<keyword evidence="6" id="KW-1185">Reference proteome</keyword>
<dbReference type="InterPro" id="IPR016032">
    <property type="entry name" value="Sig_transdc_resp-reg_C-effctor"/>
</dbReference>